<dbReference type="InterPro" id="IPR025711">
    <property type="entry name" value="PepSY"/>
</dbReference>
<evidence type="ECO:0000256" key="2">
    <source>
        <dbReference type="SAM" id="SignalP"/>
    </source>
</evidence>
<evidence type="ECO:0000259" key="3">
    <source>
        <dbReference type="Pfam" id="PF13670"/>
    </source>
</evidence>
<comment type="caution">
    <text evidence="4">The sequence shown here is derived from an EMBL/GenBank/DDBJ whole genome shotgun (WGS) entry which is preliminary data.</text>
</comment>
<sequence>MTRAIHTTGFALMALLITTAAVQAEISREAVTDSLTAAGYTPTEIQYSGSTVHAEATNGPNRIEVVYDRATGQVVSQEVSGRDAEGTQSGTDDTTDDDATDDHGAGDDDGPNHDAGDDHGGSDSDGGSDHDGGGHDGGDHGGGSDD</sequence>
<protein>
    <submittedName>
        <fullName evidence="4">YpeB-like protein with putative protease inhibitory function</fullName>
    </submittedName>
</protein>
<proteinExistence type="predicted"/>
<keyword evidence="2" id="KW-0732">Signal</keyword>
<feature type="chain" id="PRO_5016455552" evidence="2">
    <location>
        <begin position="25"/>
        <end position="146"/>
    </location>
</feature>
<feature type="region of interest" description="Disordered" evidence="1">
    <location>
        <begin position="71"/>
        <end position="146"/>
    </location>
</feature>
<accession>A0A318TVN0</accession>
<evidence type="ECO:0000313" key="4">
    <source>
        <dbReference type="EMBL" id="PYF08724.1"/>
    </source>
</evidence>
<feature type="signal peptide" evidence="2">
    <location>
        <begin position="1"/>
        <end position="24"/>
    </location>
</feature>
<dbReference type="EMBL" id="QJTK01000011">
    <property type="protein sequence ID" value="PYF08724.1"/>
    <property type="molecule type" value="Genomic_DNA"/>
</dbReference>
<dbReference type="RefSeq" id="WP_181420881.1">
    <property type="nucleotide sequence ID" value="NZ_QJTK01000011.1"/>
</dbReference>
<organism evidence="4 5">
    <name type="scientific">Rhodobacter viridis</name>
    <dbReference type="NCBI Taxonomy" id="1054202"/>
    <lineage>
        <taxon>Bacteria</taxon>
        <taxon>Pseudomonadati</taxon>
        <taxon>Pseudomonadota</taxon>
        <taxon>Alphaproteobacteria</taxon>
        <taxon>Rhodobacterales</taxon>
        <taxon>Rhodobacter group</taxon>
        <taxon>Rhodobacter</taxon>
    </lineage>
</organism>
<evidence type="ECO:0000313" key="5">
    <source>
        <dbReference type="Proteomes" id="UP000247727"/>
    </source>
</evidence>
<name>A0A318TVN0_9RHOB</name>
<reference evidence="4 5" key="1">
    <citation type="submission" date="2018-06" db="EMBL/GenBank/DDBJ databases">
        <title>Genomic Encyclopedia of Type Strains, Phase III (KMG-III): the genomes of soil and plant-associated and newly described type strains.</title>
        <authorList>
            <person name="Whitman W."/>
        </authorList>
    </citation>
    <scope>NUCLEOTIDE SEQUENCE [LARGE SCALE GENOMIC DNA]</scope>
    <source>
        <strain evidence="4 5">JA737</strain>
    </source>
</reference>
<keyword evidence="5" id="KW-1185">Reference proteome</keyword>
<evidence type="ECO:0000256" key="1">
    <source>
        <dbReference type="SAM" id="MobiDB-lite"/>
    </source>
</evidence>
<gene>
    <name evidence="4" type="ORF">C8J30_11152</name>
</gene>
<dbReference type="Proteomes" id="UP000247727">
    <property type="component" value="Unassembled WGS sequence"/>
</dbReference>
<dbReference type="AlphaFoldDB" id="A0A318TVN0"/>
<dbReference type="Pfam" id="PF13670">
    <property type="entry name" value="PepSY_2"/>
    <property type="match status" value="1"/>
</dbReference>
<feature type="domain" description="PepSY" evidence="3">
    <location>
        <begin position="9"/>
        <end position="78"/>
    </location>
</feature>
<feature type="compositionally biased region" description="Basic and acidic residues" evidence="1">
    <location>
        <begin position="101"/>
        <end position="146"/>
    </location>
</feature>